<feature type="domain" description="ABC transmembrane type-1" evidence="13">
    <location>
        <begin position="154"/>
        <end position="432"/>
    </location>
</feature>
<keyword evidence="6" id="KW-0547">Nucleotide-binding</keyword>
<sequence length="938" mass="103107">MSTGDMRTDMGMRIGLDNLKSGSENETTPLLKGNSDPSSSYKYNSNDPDNLGLNNAKTLQQQNAQPLPFTVETSKISLFATLTFQWFAPLLHLGNSKEQLNPEDLQTLPLPPSCRTSHVSKLFEQYWSQETHNAKTASVARCLAKAYGSDYLCVGVLKLIHDLSVFVGPIVLNQLIQFLRDATATLSTGLLLTLAVTISQIIMCLCLRYFAFKCYLTALRMRTAVVVAVYKKALKLSSAERQRRSTGQIVNLMTVDAQRIGDVASYLHQIWSSALTIILSFYFLWMQLGPSCLGGVAVIVIAIPINKIIVVHMTRLQKVLMKCRDERVEVNSEVLNGIKVIKLQAWEESYTKKILHLRNTELKQLSRYIIANAIQTMAWTAVRLLVALASFAVYTMLGNTLDVANALTALALFDILRYPLSKLPVMVNNLVEAATSLDRVKIFLLSEDRIPLAGAGLESKGIDAGVEISNGTFVYESMKPMMGGVHTKKDSNFFEMDQELLKQVHDGYWEIKLLKAQLKDAEERIVSLSGKEDYRATPASTSISAHYGDNGLKDPNGTTTLVNGTKDEDGEATTETVEDVHPSELLVLRRIDFSCGRGELIAVVGLVGSGKTTFINSMLGEVKALSGTLAVKGRLAYFPQTPFIMNDTLQRNVTFARQAEDFDQGRYDLAISICALEHDIKHLSGGDQTEIGEKGITLSGGQRARVAMARAVYHDADIYLLDDPLAAVDVHVGKHVFQKCIVDELLLRKTPGSMSGLDSERKSSVILVTNAIQYLSNSHVSKIVVLHGGSVAEVGTYNELCSKPGSLFSSFVSILDSERSNGETKGGNEEDSATDDRSEQLTDQSMFIPGRSNSAQSYIYAEYDVEEEDDKDPSLAKPVDEFDSVTALMTNELQEREKGLVDFGNYAAWFKAAGGIFVLILVLIGLVIDRGADVGSTW</sequence>
<evidence type="ECO:0000256" key="9">
    <source>
        <dbReference type="ARBA" id="ARBA00023136"/>
    </source>
</evidence>
<feature type="compositionally biased region" description="Polar residues" evidence="10">
    <location>
        <begin position="35"/>
        <end position="51"/>
    </location>
</feature>
<feature type="transmembrane region" description="Helical" evidence="11">
    <location>
        <begin position="191"/>
        <end position="212"/>
    </location>
</feature>
<feature type="transmembrane region" description="Helical" evidence="11">
    <location>
        <begin position="906"/>
        <end position="928"/>
    </location>
</feature>
<evidence type="ECO:0000256" key="2">
    <source>
        <dbReference type="ARBA" id="ARBA00022448"/>
    </source>
</evidence>
<dbReference type="InterPro" id="IPR017871">
    <property type="entry name" value="ABC_transporter-like_CS"/>
</dbReference>
<dbReference type="InterPro" id="IPR003439">
    <property type="entry name" value="ABC_transporter-like_ATP-bd"/>
</dbReference>
<dbReference type="PROSITE" id="PS50929">
    <property type="entry name" value="ABC_TM1F"/>
    <property type="match status" value="1"/>
</dbReference>
<dbReference type="Gene3D" id="3.40.50.300">
    <property type="entry name" value="P-loop containing nucleotide triphosphate hydrolases"/>
    <property type="match status" value="1"/>
</dbReference>
<dbReference type="Pfam" id="PF00005">
    <property type="entry name" value="ABC_tran"/>
    <property type="match status" value="1"/>
</dbReference>
<dbReference type="Pfam" id="PF00664">
    <property type="entry name" value="ABC_membrane"/>
    <property type="match status" value="1"/>
</dbReference>
<evidence type="ECO:0000259" key="12">
    <source>
        <dbReference type="PROSITE" id="PS50893"/>
    </source>
</evidence>
<keyword evidence="9 11" id="KW-0472">Membrane</keyword>
<dbReference type="SUPFAM" id="SSF52540">
    <property type="entry name" value="P-loop containing nucleoside triphosphate hydrolases"/>
    <property type="match status" value="1"/>
</dbReference>
<dbReference type="InterPro" id="IPR011527">
    <property type="entry name" value="ABC1_TM_dom"/>
</dbReference>
<keyword evidence="4 11" id="KW-0812">Transmembrane</keyword>
<dbReference type="InterPro" id="IPR036640">
    <property type="entry name" value="ABC1_TM_sf"/>
</dbReference>
<protein>
    <recommendedName>
        <fullName evidence="15">ABC transmembrane type-1 domain-containing protein</fullName>
    </recommendedName>
</protein>
<feature type="compositionally biased region" description="Basic and acidic residues" evidence="10">
    <location>
        <begin position="819"/>
        <end position="840"/>
    </location>
</feature>
<dbReference type="CDD" id="cd18595">
    <property type="entry name" value="ABC_6TM_MRP1_2_3_6_D1_like"/>
    <property type="match status" value="1"/>
</dbReference>
<dbReference type="InterPro" id="IPR003593">
    <property type="entry name" value="AAA+_ATPase"/>
</dbReference>
<dbReference type="EMBL" id="HBGN01020165">
    <property type="protein sequence ID" value="CAD9333509.1"/>
    <property type="molecule type" value="Transcribed_RNA"/>
</dbReference>
<dbReference type="PANTHER" id="PTHR24223:SF443">
    <property type="entry name" value="MULTIDRUG-RESISTANCE LIKE PROTEIN 1, ISOFORM I"/>
    <property type="match status" value="1"/>
</dbReference>
<gene>
    <name evidence="14" type="ORF">DBRI1063_LOCUS12848</name>
</gene>
<proteinExistence type="predicted"/>
<name>A0A7S2EFH3_9STRA</name>
<dbReference type="GO" id="GO:0016887">
    <property type="term" value="F:ATP hydrolysis activity"/>
    <property type="evidence" value="ECO:0007669"/>
    <property type="project" value="InterPro"/>
</dbReference>
<dbReference type="InterPro" id="IPR027417">
    <property type="entry name" value="P-loop_NTPase"/>
</dbReference>
<dbReference type="PROSITE" id="PS00211">
    <property type="entry name" value="ABC_TRANSPORTER_1"/>
    <property type="match status" value="1"/>
</dbReference>
<evidence type="ECO:0000259" key="13">
    <source>
        <dbReference type="PROSITE" id="PS50929"/>
    </source>
</evidence>
<feature type="domain" description="ABC transporter" evidence="12">
    <location>
        <begin position="572"/>
        <end position="813"/>
    </location>
</feature>
<feature type="region of interest" description="Disordered" evidence="10">
    <location>
        <begin position="819"/>
        <end position="849"/>
    </location>
</feature>
<feature type="transmembrane region" description="Helical" evidence="11">
    <location>
        <begin position="270"/>
        <end position="288"/>
    </location>
</feature>
<dbReference type="GO" id="GO:0140359">
    <property type="term" value="F:ABC-type transporter activity"/>
    <property type="evidence" value="ECO:0007669"/>
    <property type="project" value="InterPro"/>
</dbReference>
<dbReference type="AlphaFoldDB" id="A0A7S2EFH3"/>
<keyword evidence="7" id="KW-0067">ATP-binding</keyword>
<feature type="region of interest" description="Disordered" evidence="10">
    <location>
        <begin position="539"/>
        <end position="573"/>
    </location>
</feature>
<accession>A0A7S2EFH3</accession>
<dbReference type="PROSITE" id="PS50893">
    <property type="entry name" value="ABC_TRANSPORTER_2"/>
    <property type="match status" value="1"/>
</dbReference>
<dbReference type="FunFam" id="3.40.50.300:FF:000997">
    <property type="entry name" value="Multidrug resistance-associated protein 1"/>
    <property type="match status" value="1"/>
</dbReference>
<dbReference type="GO" id="GO:0000323">
    <property type="term" value="C:lytic vacuole"/>
    <property type="evidence" value="ECO:0007669"/>
    <property type="project" value="UniProtKB-ARBA"/>
</dbReference>
<dbReference type="GO" id="GO:0005774">
    <property type="term" value="C:vacuolar membrane"/>
    <property type="evidence" value="ECO:0007669"/>
    <property type="project" value="UniProtKB-SubCell"/>
</dbReference>
<evidence type="ECO:0008006" key="15">
    <source>
        <dbReference type="Google" id="ProtNLM"/>
    </source>
</evidence>
<feature type="compositionally biased region" description="Basic and acidic residues" evidence="10">
    <location>
        <begin position="1"/>
        <end position="10"/>
    </location>
</feature>
<dbReference type="FunFam" id="1.20.1560.10:FF:000020">
    <property type="entry name" value="ABC metal ion transporter"/>
    <property type="match status" value="1"/>
</dbReference>
<evidence type="ECO:0000256" key="1">
    <source>
        <dbReference type="ARBA" id="ARBA00004128"/>
    </source>
</evidence>
<evidence type="ECO:0000313" key="14">
    <source>
        <dbReference type="EMBL" id="CAD9333509.1"/>
    </source>
</evidence>
<evidence type="ECO:0000256" key="10">
    <source>
        <dbReference type="SAM" id="MobiDB-lite"/>
    </source>
</evidence>
<feature type="transmembrane region" description="Helical" evidence="11">
    <location>
        <begin position="294"/>
        <end position="314"/>
    </location>
</feature>
<feature type="region of interest" description="Disordered" evidence="10">
    <location>
        <begin position="1"/>
        <end position="51"/>
    </location>
</feature>
<reference evidence="14" key="1">
    <citation type="submission" date="2021-01" db="EMBL/GenBank/DDBJ databases">
        <authorList>
            <person name="Corre E."/>
            <person name="Pelletier E."/>
            <person name="Niang G."/>
            <person name="Scheremetjew M."/>
            <person name="Finn R."/>
            <person name="Kale V."/>
            <person name="Holt S."/>
            <person name="Cochrane G."/>
            <person name="Meng A."/>
            <person name="Brown T."/>
            <person name="Cohen L."/>
        </authorList>
    </citation>
    <scope>NUCLEOTIDE SEQUENCE</scope>
    <source>
        <strain evidence="14">Pop2</strain>
    </source>
</reference>
<dbReference type="InterPro" id="IPR050173">
    <property type="entry name" value="ABC_transporter_C-like"/>
</dbReference>
<evidence type="ECO:0000256" key="8">
    <source>
        <dbReference type="ARBA" id="ARBA00022989"/>
    </source>
</evidence>
<keyword evidence="5" id="KW-0677">Repeat</keyword>
<evidence type="ECO:0000256" key="11">
    <source>
        <dbReference type="SAM" id="Phobius"/>
    </source>
</evidence>
<keyword evidence="2" id="KW-0813">Transport</keyword>
<evidence type="ECO:0000256" key="7">
    <source>
        <dbReference type="ARBA" id="ARBA00022840"/>
    </source>
</evidence>
<dbReference type="SMART" id="SM00382">
    <property type="entry name" value="AAA"/>
    <property type="match status" value="1"/>
</dbReference>
<keyword evidence="8 11" id="KW-1133">Transmembrane helix</keyword>
<evidence type="ECO:0000256" key="3">
    <source>
        <dbReference type="ARBA" id="ARBA00022554"/>
    </source>
</evidence>
<dbReference type="CDD" id="cd03250">
    <property type="entry name" value="ABCC_MRP_domain1"/>
    <property type="match status" value="1"/>
</dbReference>
<evidence type="ECO:0000256" key="4">
    <source>
        <dbReference type="ARBA" id="ARBA00022692"/>
    </source>
</evidence>
<dbReference type="PANTHER" id="PTHR24223">
    <property type="entry name" value="ATP-BINDING CASSETTE SUB-FAMILY C"/>
    <property type="match status" value="1"/>
</dbReference>
<comment type="subcellular location">
    <subcellularLocation>
        <location evidence="1">Vacuole membrane</location>
        <topology evidence="1">Multi-pass membrane protein</topology>
    </subcellularLocation>
</comment>
<evidence type="ECO:0000256" key="5">
    <source>
        <dbReference type="ARBA" id="ARBA00022737"/>
    </source>
</evidence>
<organism evidence="14">
    <name type="scientific">Ditylum brightwellii</name>
    <dbReference type="NCBI Taxonomy" id="49249"/>
    <lineage>
        <taxon>Eukaryota</taxon>
        <taxon>Sar</taxon>
        <taxon>Stramenopiles</taxon>
        <taxon>Ochrophyta</taxon>
        <taxon>Bacillariophyta</taxon>
        <taxon>Mediophyceae</taxon>
        <taxon>Lithodesmiophycidae</taxon>
        <taxon>Lithodesmiales</taxon>
        <taxon>Lithodesmiaceae</taxon>
        <taxon>Ditylum</taxon>
    </lineage>
</organism>
<dbReference type="GO" id="GO:0005524">
    <property type="term" value="F:ATP binding"/>
    <property type="evidence" value="ECO:0007669"/>
    <property type="project" value="UniProtKB-KW"/>
</dbReference>
<evidence type="ECO:0000256" key="6">
    <source>
        <dbReference type="ARBA" id="ARBA00022741"/>
    </source>
</evidence>
<feature type="transmembrane region" description="Helical" evidence="11">
    <location>
        <begin position="377"/>
        <end position="397"/>
    </location>
</feature>
<dbReference type="SUPFAM" id="SSF90123">
    <property type="entry name" value="ABC transporter transmembrane region"/>
    <property type="match status" value="1"/>
</dbReference>
<dbReference type="Gene3D" id="1.20.1560.10">
    <property type="entry name" value="ABC transporter type 1, transmembrane domain"/>
    <property type="match status" value="1"/>
</dbReference>
<keyword evidence="3" id="KW-0926">Vacuole</keyword>